<evidence type="ECO:0000313" key="1">
    <source>
        <dbReference type="EMBL" id="MBE9142345.1"/>
    </source>
</evidence>
<accession>A0ABR9U7B5</accession>
<evidence type="ECO:0000313" key="2">
    <source>
        <dbReference type="Proteomes" id="UP000640725"/>
    </source>
</evidence>
<keyword evidence="2" id="KW-1185">Reference proteome</keyword>
<sequence>MLQERPIISPFYRQSQQRRQRLEKIEQILIDIHQRLNTMTDENRKLMETLEFNSRIDWIQKKLGQL</sequence>
<comment type="caution">
    <text evidence="1">The sequence shown here is derived from an EMBL/GenBank/DDBJ whole genome shotgun (WGS) entry which is preliminary data.</text>
</comment>
<protein>
    <submittedName>
        <fullName evidence="1">Uncharacterized protein</fullName>
    </submittedName>
</protein>
<reference evidence="1 2" key="1">
    <citation type="submission" date="2020-10" db="EMBL/GenBank/DDBJ databases">
        <authorList>
            <person name="Castelo-Branco R."/>
            <person name="Eusebio N."/>
            <person name="Adriana R."/>
            <person name="Vieira A."/>
            <person name="Brugerolle De Fraissinette N."/>
            <person name="Rezende De Castro R."/>
            <person name="Schneider M.P."/>
            <person name="Vasconcelos V."/>
            <person name="Leao P.N."/>
        </authorList>
    </citation>
    <scope>NUCLEOTIDE SEQUENCE [LARGE SCALE GENOMIC DNA]</scope>
    <source>
        <strain evidence="1 2">LEGE 06226</strain>
    </source>
</reference>
<proteinExistence type="predicted"/>
<dbReference type="EMBL" id="JADEWU010000005">
    <property type="protein sequence ID" value="MBE9142345.1"/>
    <property type="molecule type" value="Genomic_DNA"/>
</dbReference>
<name>A0ABR9U7B5_9CYAN</name>
<dbReference type="Proteomes" id="UP000640725">
    <property type="component" value="Unassembled WGS sequence"/>
</dbReference>
<organism evidence="1 2">
    <name type="scientific">Planktothrix mougeotii LEGE 06226</name>
    <dbReference type="NCBI Taxonomy" id="1828728"/>
    <lineage>
        <taxon>Bacteria</taxon>
        <taxon>Bacillati</taxon>
        <taxon>Cyanobacteriota</taxon>
        <taxon>Cyanophyceae</taxon>
        <taxon>Oscillatoriophycideae</taxon>
        <taxon>Oscillatoriales</taxon>
        <taxon>Microcoleaceae</taxon>
        <taxon>Planktothrix</taxon>
    </lineage>
</organism>
<dbReference type="RefSeq" id="WP_193868033.1">
    <property type="nucleotide sequence ID" value="NZ_JADEWU010000005.1"/>
</dbReference>
<gene>
    <name evidence="1" type="ORF">IQ236_03805</name>
</gene>